<gene>
    <name evidence="2" type="primary">nlpB</name>
    <name evidence="2" type="ORF">AMJAP_1447</name>
</gene>
<dbReference type="InterPro" id="IPR042268">
    <property type="entry name" value="BamC_C"/>
</dbReference>
<dbReference type="PROSITE" id="PS51257">
    <property type="entry name" value="PROKAR_LIPOPROTEIN"/>
    <property type="match status" value="1"/>
</dbReference>
<dbReference type="InterPro" id="IPR010653">
    <property type="entry name" value="NlpB/DapX"/>
</dbReference>
<sequence length="460" mass="51492">MRIITLLPLAAAVLSVAGCGSYSNPIYGENGIINDRSQDYEQAEVTKRLELPPAIQARSKLTQDRLNIPTAGQTASQRRGDFTVPRPDFFYADSGTDTVNLKRQGSDKVLIVDEPIADVWVQLQDFWRFNNVGLAKSAPKEGMMETAWIDTEGEDLSFIDSMIKRLTFQDIEGAVSDKLRVSLRPVADDFNRTTIAMQHIRVPQDDKSQVVNWSDDAENVGYKTDMMFEMLRYLSKSGTNENTHSLVAMKRQQKSRPQMGRDSKGFPALKITVPVDQAWNQVNAAIDRTSLDVGTRDQQMGVIYMTYTTSTAFEDTEKMGFFEWLNSDRKALTLSSGSFGKALGFGSKEAEGPVYSSKEVVTEEPEDESEVEQYSIEEQASKTDGKGFKIWFAGEVIYVFGDDQDGAYNESSGQYEHSGQYQLHMNRTANGVFLSVKNQESLSAPVVVADEILWEIKEQL</sequence>
<name>A0A7R6SSX6_9GAMM</name>
<accession>A0A7R6SSX6</accession>
<dbReference type="OrthoDB" id="6199301at2"/>
<feature type="signal peptide" evidence="1">
    <location>
        <begin position="1"/>
        <end position="17"/>
    </location>
</feature>
<organism evidence="2 3">
    <name type="scientific">Amphritea japonica ATCC BAA-1530</name>
    <dbReference type="NCBI Taxonomy" id="1278309"/>
    <lineage>
        <taxon>Bacteria</taxon>
        <taxon>Pseudomonadati</taxon>
        <taxon>Pseudomonadota</taxon>
        <taxon>Gammaproteobacteria</taxon>
        <taxon>Oceanospirillales</taxon>
        <taxon>Oceanospirillaceae</taxon>
        <taxon>Amphritea</taxon>
    </lineage>
</organism>
<dbReference type="Gene3D" id="3.30.310.170">
    <property type="entry name" value="Outer membrane protein assembly factor BamC"/>
    <property type="match status" value="1"/>
</dbReference>
<keyword evidence="2" id="KW-0449">Lipoprotein</keyword>
<dbReference type="EMBL" id="AP014545">
    <property type="protein sequence ID" value="BBB26042.1"/>
    <property type="molecule type" value="Genomic_DNA"/>
</dbReference>
<keyword evidence="3" id="KW-1185">Reference proteome</keyword>
<dbReference type="KEGG" id="ajp:AMJAP_1447"/>
<dbReference type="RefSeq" id="WP_019621650.1">
    <property type="nucleotide sequence ID" value="NZ_AP014545.1"/>
</dbReference>
<dbReference type="Pfam" id="PF06804">
    <property type="entry name" value="Lipoprotein_18"/>
    <property type="match status" value="1"/>
</dbReference>
<proteinExistence type="predicted"/>
<dbReference type="Proteomes" id="UP000595663">
    <property type="component" value="Chromosome"/>
</dbReference>
<feature type="chain" id="PRO_5032379882" evidence="1">
    <location>
        <begin position="18"/>
        <end position="460"/>
    </location>
</feature>
<reference evidence="2 3" key="1">
    <citation type="journal article" date="2008" name="Int. J. Syst. Evol. Microbiol.">
        <title>Amphritea japonica sp. nov. and Amphritea balenae sp. nov., isolated from the sediment adjacent to sperm whale carcasses off Kagoshima, Japan.</title>
        <authorList>
            <person name="Miyazaki M."/>
            <person name="Nogi Y."/>
            <person name="Fujiwara Y."/>
            <person name="Kawato M."/>
            <person name="Nagahama T."/>
            <person name="Kubokawa K."/>
            <person name="Horikoshi K."/>
        </authorList>
    </citation>
    <scope>NUCLEOTIDE SEQUENCE [LARGE SCALE GENOMIC DNA]</scope>
    <source>
        <strain evidence="2 3">ATCC BAA-1530</strain>
    </source>
</reference>
<protein>
    <submittedName>
        <fullName evidence="2">Lipoprotein-34</fullName>
    </submittedName>
</protein>
<evidence type="ECO:0000313" key="2">
    <source>
        <dbReference type="EMBL" id="BBB26042.1"/>
    </source>
</evidence>
<dbReference type="AlphaFoldDB" id="A0A7R6SSX6"/>
<evidence type="ECO:0000256" key="1">
    <source>
        <dbReference type="SAM" id="SignalP"/>
    </source>
</evidence>
<evidence type="ECO:0000313" key="3">
    <source>
        <dbReference type="Proteomes" id="UP000595663"/>
    </source>
</evidence>
<keyword evidence="1" id="KW-0732">Signal</keyword>